<evidence type="ECO:0000313" key="2">
    <source>
        <dbReference type="WBParaSite" id="ES5_v2.g27581.t1"/>
    </source>
</evidence>
<accession>A0AC34GCZ7</accession>
<reference evidence="2" key="1">
    <citation type="submission" date="2022-11" db="UniProtKB">
        <authorList>
            <consortium name="WormBaseParasite"/>
        </authorList>
    </citation>
    <scope>IDENTIFICATION</scope>
</reference>
<dbReference type="Proteomes" id="UP000887579">
    <property type="component" value="Unplaced"/>
</dbReference>
<sequence>MPSETSETTPAMKVENVPIVPVVAVTDTPTPEPSPEPSPEPTAEPIPIEVVSTKEPQAEPEPQTTVESENIAPTAEPSPETSTQAPEATPEPEPEPTVELTPSPEPEPTAEPEPEPTTTTTGIIAVVEPEPEPKAEPEPEPSPEPEPQPEPTAEPEPEPSTTPFVAIDEHHHHHNHAAVAAVPIANPEAHRMPFSLRFPNIEYNDEFHNPQSGSFKKLNEQIGHDYRKVLTKVLGDNFIDYEISEMRPGSVIVEGRILTKQEIMDPEGVVEQIEQVIDANGKTLGGNQVDTKSITVNGFVSKGNVESISDPAATKTGLVIFAAIGIGFLIIAA</sequence>
<dbReference type="WBParaSite" id="ES5_v2.g27581.t1">
    <property type="protein sequence ID" value="ES5_v2.g27581.t1"/>
    <property type="gene ID" value="ES5_v2.g27581"/>
</dbReference>
<name>A0AC34GCZ7_9BILA</name>
<proteinExistence type="predicted"/>
<evidence type="ECO:0000313" key="1">
    <source>
        <dbReference type="Proteomes" id="UP000887579"/>
    </source>
</evidence>
<protein>
    <submittedName>
        <fullName evidence="2">SEA domain-containing protein</fullName>
    </submittedName>
</protein>
<organism evidence="1 2">
    <name type="scientific">Panagrolaimus sp. ES5</name>
    <dbReference type="NCBI Taxonomy" id="591445"/>
    <lineage>
        <taxon>Eukaryota</taxon>
        <taxon>Metazoa</taxon>
        <taxon>Ecdysozoa</taxon>
        <taxon>Nematoda</taxon>
        <taxon>Chromadorea</taxon>
        <taxon>Rhabditida</taxon>
        <taxon>Tylenchina</taxon>
        <taxon>Panagrolaimomorpha</taxon>
        <taxon>Panagrolaimoidea</taxon>
        <taxon>Panagrolaimidae</taxon>
        <taxon>Panagrolaimus</taxon>
    </lineage>
</organism>